<dbReference type="NCBIfam" id="TIGR01599">
    <property type="entry name" value="PYST-A"/>
    <property type="match status" value="1"/>
</dbReference>
<gene>
    <name evidence="3" type="ORF">PVPCR_0400250</name>
</gene>
<dbReference type="AlphaFoldDB" id="A0A6V7SEC6"/>
<protein>
    <submittedName>
        <fullName evidence="3">Fam-a protein</fullName>
    </submittedName>
</protein>
<organism evidence="3 4">
    <name type="scientific">Plasmodium vinckei petteri</name>
    <dbReference type="NCBI Taxonomy" id="138298"/>
    <lineage>
        <taxon>Eukaryota</taxon>
        <taxon>Sar</taxon>
        <taxon>Alveolata</taxon>
        <taxon>Apicomplexa</taxon>
        <taxon>Aconoidasida</taxon>
        <taxon>Haemosporida</taxon>
        <taxon>Plasmodiidae</taxon>
        <taxon>Plasmodium</taxon>
        <taxon>Plasmodium (Vinckeia)</taxon>
    </lineage>
</organism>
<name>A0A6V7SEC6_PLAVN</name>
<feature type="region of interest" description="Disordered" evidence="1">
    <location>
        <begin position="30"/>
        <end position="66"/>
    </location>
</feature>
<dbReference type="InterPro" id="IPR006486">
    <property type="entry name" value="PYST_A"/>
</dbReference>
<sequence>MNKFYIQITLFLLSIFLFVNNITLASEHAPKKFPQKAPQRAPQNVPQKAPPKGPNKATTSEPTDRCLTDSTKEIDEKKKDLLCTNPKETKEAEELMSEVVKQLEIHATDMRNYKIYVSGTYPDPTLYKKKLENNTDVEKIEYEVYGFNKYDEIINEIWDPNHANPFNKGDVKIVRVYNPNLVMIQQRYKKKSRSSQKYFYALATKVQISENTTIIAYTSADINDHNPSTQKYQNTIVQKANSFKTDINSEEDIRKGQLTKTFVNLAGYYIQKRGNCVDITYVESIDGHASIKYRSYCGICFNGYYLNA</sequence>
<dbReference type="VEuPathDB" id="PlasmoDB:PVPCR_0400250"/>
<evidence type="ECO:0000313" key="3">
    <source>
        <dbReference type="EMBL" id="CAD2097416.1"/>
    </source>
</evidence>
<evidence type="ECO:0000313" key="4">
    <source>
        <dbReference type="Proteomes" id="UP000515268"/>
    </source>
</evidence>
<proteinExistence type="predicted"/>
<dbReference type="EMBL" id="LR865409">
    <property type="protein sequence ID" value="CAD2097416.1"/>
    <property type="molecule type" value="Genomic_DNA"/>
</dbReference>
<dbReference type="OrthoDB" id="372415at2759"/>
<keyword evidence="2" id="KW-0732">Signal</keyword>
<reference evidence="3 4" key="1">
    <citation type="submission" date="2020-08" db="EMBL/GenBank/DDBJ databases">
        <authorList>
            <person name="Ramaprasad A."/>
        </authorList>
    </citation>
    <scope>NUCLEOTIDE SEQUENCE [LARGE SCALE GENOMIC DNA]</scope>
</reference>
<evidence type="ECO:0000256" key="1">
    <source>
        <dbReference type="SAM" id="MobiDB-lite"/>
    </source>
</evidence>
<keyword evidence="4" id="KW-1185">Reference proteome</keyword>
<feature type="signal peptide" evidence="2">
    <location>
        <begin position="1"/>
        <end position="25"/>
    </location>
</feature>
<accession>A0A6V7SEC6</accession>
<evidence type="ECO:0000256" key="2">
    <source>
        <dbReference type="SAM" id="SignalP"/>
    </source>
</evidence>
<dbReference type="SUPFAM" id="SSF55961">
    <property type="entry name" value="Bet v1-like"/>
    <property type="match status" value="1"/>
</dbReference>
<dbReference type="Proteomes" id="UP000515268">
    <property type="component" value="Chromosome PVPCR_04"/>
</dbReference>
<feature type="chain" id="PRO_5028468057" evidence="2">
    <location>
        <begin position="26"/>
        <end position="308"/>
    </location>
</feature>